<evidence type="ECO:0000256" key="5">
    <source>
        <dbReference type="ARBA" id="ARBA00023125"/>
    </source>
</evidence>
<evidence type="ECO:0000256" key="7">
    <source>
        <dbReference type="ARBA" id="ARBA00023163"/>
    </source>
</evidence>
<evidence type="ECO:0000256" key="2">
    <source>
        <dbReference type="ARBA" id="ARBA00011432"/>
    </source>
</evidence>
<name>A0A674ELH0_SALTR</name>
<comment type="subcellular location">
    <subcellularLocation>
        <location evidence="1 9">Nucleus</location>
    </subcellularLocation>
</comment>
<dbReference type="AlphaFoldDB" id="A0A674ELH0"/>
<evidence type="ECO:0000256" key="1">
    <source>
        <dbReference type="ARBA" id="ARBA00004123"/>
    </source>
</evidence>
<comment type="function">
    <text evidence="9">Recognizes and binds the palindromic sequence 5'-TTGGCNNNNNGCCAA-3' present in viral and cellular promoters and in the origin of replication of adenovirus type 2. These proteins are individually capable of activating transcription and replication.</text>
</comment>
<evidence type="ECO:0000256" key="9">
    <source>
        <dbReference type="RuleBase" id="RU000690"/>
    </source>
</evidence>
<evidence type="ECO:0000259" key="11">
    <source>
        <dbReference type="PROSITE" id="PS51080"/>
    </source>
</evidence>
<dbReference type="InterPro" id="IPR020604">
    <property type="entry name" value="CTF/NFI_DNA-bd-dom"/>
</dbReference>
<protein>
    <recommendedName>
        <fullName evidence="9">Nuclear factor 1</fullName>
    </recommendedName>
</protein>
<dbReference type="Pfam" id="PF03165">
    <property type="entry name" value="MH1"/>
    <property type="match status" value="1"/>
</dbReference>
<sequence>MYSPICLTQDEFHPFIEALLPHVRAIAYTWFNLQARKRKYFKKHEKRMSKDEERVVKDELLSEKPEIKQKWASRLLAKLRKDIRQEYREDFVLSVTGKKHPCCVLSNPDQKGKIRRIDCLRQADKVWRLDLVMVILFKGIPLESTDGERLIKSSHCTNPTLCVQPHHITVSVKELDLFLAYYVQDQDSQQSGSPSNNEPGKNPVYLEDSFIKSGVFSVSELVRVSRTPITQGAGVNFSMADMPSQPYYHDLNSSVGLHRSLSSPPGSKRPKTLNIDESMETSPTGPDFYSSPSSPASGSRTWHEREDMSSPTMKKPEKPLFSPTSPQDSSSRLSTFPQHHHPGLTGVGHSVISTRSPPPHSPLQFSASAILPPAPSPYFSHPTIRYPPHLNPPDSLKSYVPSYDPSSPQSSQLRICDWTMSQNGRHYGPSGTEDTLGIAWQSPGTWASLVPFQVTNGTPILPTNVHQNYSINIIGEPPLLHTEAEN</sequence>
<reference evidence="12" key="1">
    <citation type="submission" date="2025-08" db="UniProtKB">
        <authorList>
            <consortium name="Ensembl"/>
        </authorList>
    </citation>
    <scope>IDENTIFICATION</scope>
</reference>
<dbReference type="PANTHER" id="PTHR11492">
    <property type="entry name" value="NUCLEAR FACTOR I"/>
    <property type="match status" value="1"/>
</dbReference>
<dbReference type="InterPro" id="IPR019548">
    <property type="entry name" value="CTF/NFI_DNA-bd_N"/>
</dbReference>
<evidence type="ECO:0000256" key="3">
    <source>
        <dbReference type="ARBA" id="ARBA00022705"/>
    </source>
</evidence>
<feature type="compositionally biased region" description="Basic and acidic residues" evidence="10">
    <location>
        <begin position="301"/>
        <end position="318"/>
    </location>
</feature>
<keyword evidence="6 9" id="KW-0010">Activator</keyword>
<accession>A0A674ELH0</accession>
<feature type="compositionally biased region" description="Low complexity" evidence="10">
    <location>
        <begin position="290"/>
        <end position="299"/>
    </location>
</feature>
<dbReference type="Pfam" id="PF00859">
    <property type="entry name" value="CTF_NFI"/>
    <property type="match status" value="1"/>
</dbReference>
<dbReference type="GO" id="GO:0006260">
    <property type="term" value="P:DNA replication"/>
    <property type="evidence" value="ECO:0007669"/>
    <property type="project" value="UniProtKB-KW"/>
</dbReference>
<evidence type="ECO:0000256" key="6">
    <source>
        <dbReference type="ARBA" id="ARBA00023159"/>
    </source>
</evidence>
<gene>
    <name evidence="12" type="primary">LOC115194212</name>
</gene>
<organism evidence="12 13">
    <name type="scientific">Salmo trutta</name>
    <name type="common">Brown trout</name>
    <dbReference type="NCBI Taxonomy" id="8032"/>
    <lineage>
        <taxon>Eukaryota</taxon>
        <taxon>Metazoa</taxon>
        <taxon>Chordata</taxon>
        <taxon>Craniata</taxon>
        <taxon>Vertebrata</taxon>
        <taxon>Euteleostomi</taxon>
        <taxon>Actinopterygii</taxon>
        <taxon>Neopterygii</taxon>
        <taxon>Teleostei</taxon>
        <taxon>Protacanthopterygii</taxon>
        <taxon>Salmoniformes</taxon>
        <taxon>Salmonidae</taxon>
        <taxon>Salmoninae</taxon>
        <taxon>Salmo</taxon>
    </lineage>
</organism>
<feature type="compositionally biased region" description="Polar residues" evidence="10">
    <location>
        <begin position="255"/>
        <end position="265"/>
    </location>
</feature>
<dbReference type="InterPro" id="IPR003619">
    <property type="entry name" value="MAD_homology1_Dwarfin-type"/>
</dbReference>
<comment type="similarity">
    <text evidence="9">Belongs to the CTF/NF-I family.</text>
</comment>
<dbReference type="GO" id="GO:0000981">
    <property type="term" value="F:DNA-binding transcription factor activity, RNA polymerase II-specific"/>
    <property type="evidence" value="ECO:0007669"/>
    <property type="project" value="TreeGrafter"/>
</dbReference>
<keyword evidence="7 9" id="KW-0804">Transcription</keyword>
<comment type="subunit">
    <text evidence="2 9">Binds DNA as a homodimer.</text>
</comment>
<keyword evidence="5 9" id="KW-0238">DNA-binding</keyword>
<keyword evidence="4 9" id="KW-0805">Transcription regulation</keyword>
<keyword evidence="3 9" id="KW-0235">DNA replication</keyword>
<feature type="domain" description="CTF/NF-I" evidence="11">
    <location>
        <begin position="1"/>
        <end position="194"/>
    </location>
</feature>
<dbReference type="PROSITE" id="PS51080">
    <property type="entry name" value="CTF_NFI_2"/>
    <property type="match status" value="1"/>
</dbReference>
<proteinExistence type="inferred from homology"/>
<dbReference type="GO" id="GO:0005634">
    <property type="term" value="C:nucleus"/>
    <property type="evidence" value="ECO:0007669"/>
    <property type="project" value="UniProtKB-SubCell"/>
</dbReference>
<dbReference type="GO" id="GO:0045893">
    <property type="term" value="P:positive regulation of DNA-templated transcription"/>
    <property type="evidence" value="ECO:0007669"/>
    <property type="project" value="UniProtKB-ARBA"/>
</dbReference>
<dbReference type="GeneTree" id="ENSGT00950000182916"/>
<dbReference type="Ensembl" id="ENSSTUT00000116944.1">
    <property type="protein sequence ID" value="ENSSTUP00000109198.1"/>
    <property type="gene ID" value="ENSSTUG00000048474.1"/>
</dbReference>
<evidence type="ECO:0000256" key="4">
    <source>
        <dbReference type="ARBA" id="ARBA00023015"/>
    </source>
</evidence>
<evidence type="ECO:0000256" key="10">
    <source>
        <dbReference type="SAM" id="MobiDB-lite"/>
    </source>
</evidence>
<dbReference type="SMART" id="SM00523">
    <property type="entry name" value="DWA"/>
    <property type="match status" value="1"/>
</dbReference>
<evidence type="ECO:0000313" key="13">
    <source>
        <dbReference type="Proteomes" id="UP000472277"/>
    </source>
</evidence>
<reference evidence="12" key="2">
    <citation type="submission" date="2025-09" db="UniProtKB">
        <authorList>
            <consortium name="Ensembl"/>
        </authorList>
    </citation>
    <scope>IDENTIFICATION</scope>
</reference>
<dbReference type="PANTHER" id="PTHR11492:SF4">
    <property type="entry name" value="NUCLEAR FACTOR 1 B-TYPE"/>
    <property type="match status" value="1"/>
</dbReference>
<dbReference type="PROSITE" id="PS00349">
    <property type="entry name" value="CTF_NFI_1"/>
    <property type="match status" value="1"/>
</dbReference>
<keyword evidence="8 9" id="KW-0539">Nucleus</keyword>
<evidence type="ECO:0000256" key="8">
    <source>
        <dbReference type="ARBA" id="ARBA00023242"/>
    </source>
</evidence>
<keyword evidence="13" id="KW-1185">Reference proteome</keyword>
<dbReference type="Proteomes" id="UP000472277">
    <property type="component" value="Chromosome 5"/>
</dbReference>
<dbReference type="GO" id="GO:0000978">
    <property type="term" value="F:RNA polymerase II cis-regulatory region sequence-specific DNA binding"/>
    <property type="evidence" value="ECO:0007669"/>
    <property type="project" value="TreeGrafter"/>
</dbReference>
<evidence type="ECO:0000313" key="12">
    <source>
        <dbReference type="Ensembl" id="ENSSTUP00000109198.1"/>
    </source>
</evidence>
<dbReference type="InterPro" id="IPR019739">
    <property type="entry name" value="CTF/NFI_DNA-bd_CS"/>
</dbReference>
<feature type="region of interest" description="Disordered" evidence="10">
    <location>
        <begin position="255"/>
        <end position="369"/>
    </location>
</feature>
<dbReference type="InterPro" id="IPR000647">
    <property type="entry name" value="CTF/NFI"/>
</dbReference>
<dbReference type="Pfam" id="PF10524">
    <property type="entry name" value="NfI_DNAbd_pre-N"/>
    <property type="match status" value="1"/>
</dbReference>
<feature type="compositionally biased region" description="Polar residues" evidence="10">
    <location>
        <begin position="322"/>
        <end position="337"/>
    </location>
</feature>